<gene>
    <name evidence="1" type="ORF">FL857_01060</name>
</gene>
<dbReference type="EMBL" id="VJXW01000001">
    <property type="protein sequence ID" value="TRW28704.1"/>
    <property type="molecule type" value="Genomic_DNA"/>
</dbReference>
<evidence type="ECO:0000313" key="2">
    <source>
        <dbReference type="Proteomes" id="UP000319424"/>
    </source>
</evidence>
<dbReference type="AlphaFoldDB" id="A0A552VE09"/>
<proteinExistence type="predicted"/>
<sequence>MIKVDLKELKKYQQVPKINFYPIKRKDNLVYLVKKLEIGTGEIITDGIYRYDIKIKSLDRIDYGEHTKNPHKYEMFVPADMQSINIIDDQDYLVYSIAKRDDKDKDYQSLKFYTLYFTDYRQELVFSIKFSAYEYFFDGFTILTPKYILADIINAMGENLLDYTKEYLIDIKNTSITEVQDYKLKYSMGMLQISPNEKYVISEEFYMPEEDETLLLTNTEYEIDDEYEMQMFGEQLNQYQNSIKAIEIEKFFEQNDTGKIEFLDLDSIQEEGIIRVIHTSKSYVYYKKTKHQSVLKNSRDFKDKVLFGKEEIFKLNKNNLKIEFFTALEIGVDLFFDQDEAFKVYKDQRKVLVRNVATGLKVAEFTRDINEDVVDFYEKRYLHLVNRVTNKEKLIDSTNGIQLRAEELEVFDGIVFYQ</sequence>
<comment type="caution">
    <text evidence="1">The sequence shown here is derived from an EMBL/GenBank/DDBJ whole genome shotgun (WGS) entry which is preliminary data.</text>
</comment>
<dbReference type="RefSeq" id="WP_144015394.1">
    <property type="nucleotide sequence ID" value="NZ_VJXW01000001.1"/>
</dbReference>
<accession>A0A552VE09</accession>
<dbReference type="OrthoDB" id="1751653at2"/>
<name>A0A552VE09_9FIRM</name>
<reference evidence="1 2" key="1">
    <citation type="submission" date="2019-07" db="EMBL/GenBank/DDBJ databases">
        <title>Criibacterium bergeronii gen. nov., sp. nov. isolated from human clinical samples.</title>
        <authorList>
            <person name="Maheux A.F."/>
            <person name="Boudreau D.K."/>
            <person name="Berube E."/>
            <person name="Brodeur S."/>
            <person name="Bernard K.A."/>
            <person name="Abed J.Y."/>
            <person name="Ducrey E."/>
            <person name="Guay E.F."/>
            <person name="Raymond F."/>
            <person name="Corbeil J."/>
            <person name="Domingo M.-C."/>
            <person name="Roy P.H."/>
            <person name="Boissinot M."/>
            <person name="Tocheva E.I."/>
            <person name="Omar R.F."/>
        </authorList>
    </citation>
    <scope>NUCLEOTIDE SEQUENCE [LARGE SCALE GENOMIC DNA]</scope>
    <source>
        <strain evidence="1 2">CCRI-24246</strain>
    </source>
</reference>
<protein>
    <submittedName>
        <fullName evidence="1">Uncharacterized protein</fullName>
    </submittedName>
</protein>
<organism evidence="1 2">
    <name type="scientific">Criibacterium bergeronii</name>
    <dbReference type="NCBI Taxonomy" id="1871336"/>
    <lineage>
        <taxon>Bacteria</taxon>
        <taxon>Bacillati</taxon>
        <taxon>Bacillota</taxon>
        <taxon>Clostridia</taxon>
        <taxon>Peptostreptococcales</taxon>
        <taxon>Filifactoraceae</taxon>
        <taxon>Criibacterium</taxon>
    </lineage>
</organism>
<evidence type="ECO:0000313" key="1">
    <source>
        <dbReference type="EMBL" id="TRW28704.1"/>
    </source>
</evidence>
<dbReference type="Proteomes" id="UP000319424">
    <property type="component" value="Unassembled WGS sequence"/>
</dbReference>